<reference evidence="2 3" key="1">
    <citation type="journal article" date="2018" name="New Phytol.">
        <title>Phylogenomics of Endogonaceae and evolution of mycorrhizas within Mucoromycota.</title>
        <authorList>
            <person name="Chang Y."/>
            <person name="Desiro A."/>
            <person name="Na H."/>
            <person name="Sandor L."/>
            <person name="Lipzen A."/>
            <person name="Clum A."/>
            <person name="Barry K."/>
            <person name="Grigoriev I.V."/>
            <person name="Martin F.M."/>
            <person name="Stajich J.E."/>
            <person name="Smith M.E."/>
            <person name="Bonito G."/>
            <person name="Spatafora J.W."/>
        </authorList>
    </citation>
    <scope>NUCLEOTIDE SEQUENCE [LARGE SCALE GENOMIC DNA]</scope>
    <source>
        <strain evidence="2 3">GMNB39</strain>
    </source>
</reference>
<keyword evidence="3" id="KW-1185">Reference proteome</keyword>
<evidence type="ECO:0000313" key="3">
    <source>
        <dbReference type="Proteomes" id="UP000268093"/>
    </source>
</evidence>
<name>A0A433CWD8_9FUNG</name>
<evidence type="ECO:0000256" key="1">
    <source>
        <dbReference type="SAM" id="MobiDB-lite"/>
    </source>
</evidence>
<feature type="compositionally biased region" description="Basic and acidic residues" evidence="1">
    <location>
        <begin position="1"/>
        <end position="20"/>
    </location>
</feature>
<dbReference type="AlphaFoldDB" id="A0A433CWD8"/>
<proteinExistence type="predicted"/>
<dbReference type="EMBL" id="RBNI01012166">
    <property type="protein sequence ID" value="RUP42899.1"/>
    <property type="molecule type" value="Genomic_DNA"/>
</dbReference>
<protein>
    <submittedName>
        <fullName evidence="2">Uncharacterized protein</fullName>
    </submittedName>
</protein>
<evidence type="ECO:0000313" key="2">
    <source>
        <dbReference type="EMBL" id="RUP42899.1"/>
    </source>
</evidence>
<comment type="caution">
    <text evidence="2">The sequence shown here is derived from an EMBL/GenBank/DDBJ whole genome shotgun (WGS) entry which is preliminary data.</text>
</comment>
<organism evidence="2 3">
    <name type="scientific">Jimgerdemannia flammicorona</name>
    <dbReference type="NCBI Taxonomy" id="994334"/>
    <lineage>
        <taxon>Eukaryota</taxon>
        <taxon>Fungi</taxon>
        <taxon>Fungi incertae sedis</taxon>
        <taxon>Mucoromycota</taxon>
        <taxon>Mucoromycotina</taxon>
        <taxon>Endogonomycetes</taxon>
        <taxon>Endogonales</taxon>
        <taxon>Endogonaceae</taxon>
        <taxon>Jimgerdemannia</taxon>
    </lineage>
</organism>
<sequence>MRSAGHRPEHNQASRSIDRHAARKHKIRLCDVYFRMGRTNGKAVRAELQGNSNGDAGQNGAGAWYESGGIRAGSDNHDERVRGI</sequence>
<gene>
    <name evidence="2" type="ORF">BC936DRAFT_137929</name>
</gene>
<dbReference type="Proteomes" id="UP000268093">
    <property type="component" value="Unassembled WGS sequence"/>
</dbReference>
<accession>A0A433CWD8</accession>
<feature type="region of interest" description="Disordered" evidence="1">
    <location>
        <begin position="1"/>
        <end position="22"/>
    </location>
</feature>